<keyword evidence="5 10" id="KW-0326">Glycosidase</keyword>
<comment type="cofactor">
    <cofactor evidence="1">
        <name>Ca(2+)</name>
        <dbReference type="ChEBI" id="CHEBI:29108"/>
    </cofactor>
</comment>
<feature type="domain" description="Glycosyl-hydrolase 97 C-terminal oligomerisation" evidence="9">
    <location>
        <begin position="570"/>
        <end position="665"/>
    </location>
</feature>
<dbReference type="InterPro" id="IPR052720">
    <property type="entry name" value="Glycosyl_hydrolase_97"/>
</dbReference>
<dbReference type="InterPro" id="IPR029483">
    <property type="entry name" value="GH97_C"/>
</dbReference>
<dbReference type="InterPro" id="IPR013785">
    <property type="entry name" value="Aldolase_TIM"/>
</dbReference>
<name>A0ABX2FYP2_9BACT</name>
<dbReference type="Pfam" id="PF14508">
    <property type="entry name" value="GH97_N"/>
    <property type="match status" value="1"/>
</dbReference>
<evidence type="ECO:0000259" key="9">
    <source>
        <dbReference type="Pfam" id="PF14509"/>
    </source>
</evidence>
<dbReference type="PANTHER" id="PTHR35803:SF2">
    <property type="entry name" value="RETAINING ALPHA-GALACTOSIDASE"/>
    <property type="match status" value="1"/>
</dbReference>
<evidence type="ECO:0000313" key="10">
    <source>
        <dbReference type="EMBL" id="NRT21409.1"/>
    </source>
</evidence>
<dbReference type="InterPro" id="IPR017853">
    <property type="entry name" value="GH"/>
</dbReference>
<dbReference type="Gene3D" id="2.70.98.10">
    <property type="match status" value="1"/>
</dbReference>
<evidence type="ECO:0000256" key="1">
    <source>
        <dbReference type="ARBA" id="ARBA00001913"/>
    </source>
</evidence>
<keyword evidence="3 10" id="KW-0378">Hydrolase</keyword>
<dbReference type="InterPro" id="IPR029486">
    <property type="entry name" value="GH97_N"/>
</dbReference>
<feature type="domain" description="Glycosyl-hydrolase 97 N-terminal" evidence="8">
    <location>
        <begin position="30"/>
        <end position="301"/>
    </location>
</feature>
<keyword evidence="4" id="KW-0106">Calcium</keyword>
<dbReference type="PANTHER" id="PTHR35803">
    <property type="entry name" value="GLUCAN 1,4-ALPHA-GLUCOSIDASE SUSB-RELATED"/>
    <property type="match status" value="1"/>
</dbReference>
<dbReference type="Pfam" id="PF10566">
    <property type="entry name" value="Glyco_hydro_97"/>
    <property type="match status" value="1"/>
</dbReference>
<dbReference type="EC" id="3.2.1.20" evidence="10"/>
<dbReference type="Gene3D" id="3.20.20.70">
    <property type="entry name" value="Aldolase class I"/>
    <property type="match status" value="1"/>
</dbReference>
<evidence type="ECO:0000259" key="7">
    <source>
        <dbReference type="Pfam" id="PF10566"/>
    </source>
</evidence>
<evidence type="ECO:0000256" key="6">
    <source>
        <dbReference type="SAM" id="SignalP"/>
    </source>
</evidence>
<protein>
    <submittedName>
        <fullName evidence="10">Alpha-glucosidase</fullName>
        <ecNumber evidence="10">3.2.1.20</ecNumber>
    </submittedName>
</protein>
<dbReference type="InterPro" id="IPR019563">
    <property type="entry name" value="GH97_catalytic"/>
</dbReference>
<evidence type="ECO:0000313" key="11">
    <source>
        <dbReference type="Proteomes" id="UP000779507"/>
    </source>
</evidence>
<dbReference type="GO" id="GO:0004558">
    <property type="term" value="F:alpha-1,4-glucosidase activity"/>
    <property type="evidence" value="ECO:0007669"/>
    <property type="project" value="UniProtKB-EC"/>
</dbReference>
<dbReference type="Proteomes" id="UP000779507">
    <property type="component" value="Unassembled WGS sequence"/>
</dbReference>
<keyword evidence="6" id="KW-0732">Signal</keyword>
<sequence>MNAHHLLTTALLALLGPAAHAQPAPRTFHLKSPDGKLDLTVQAGPRLTWAVQHEATPVITPSAVALTLAGGEVLGNNAVVSGTKTAAVNTTFATPIYKKSQVVDHYNQLTLNLKGDYGLIFRAYDDGVAYRFFTRRKGEITVQSEEANFTFAQDFPALLPFVRDLRDPRDLYISSFEALYSPLKLSEVVKVKRDTLAFLPALVAVGGGKKAVVLEADVEDYPGMFLTGDAQGAPALHGNFAPAPLTEAAGGFHNMQLVVPKRAGYLAKTRGTRSFPWRTVVISAADKDLANSDMVQKLAAPSRLKDVSWIKPGKVAWDWWNDWNISHVNFRAGINTDTYKYYIDFASANKLEYVILDEGWSEETDILKISPQVDLAALIAYGQQKNVGIILWANWRAISEKTDAAYGQYAKMGVKGFKIDFLDRDDQKMVNSTYTLAQKAADHHLLVDFHGMHKPDGLQRTYPNVLNFEGVKGLENNKWTPHDDVPRYDATLPFIRMLAGPMDYTPGALRNATRAEFRPNNSKPMSQGTRCHQLAMYVVFEAPLQMLADSPTAYLKEQESTDFIAAVPTTFDQTVALDGKVGDYVALARQKGDTWYVGALGNWDAHEMTLDLAFLGEGQYEAVVFRDGVNADRDATDYKREVVPVSAQSKLKISLSNGGGWAARIYRK</sequence>
<dbReference type="InterPro" id="IPR014718">
    <property type="entry name" value="GH-type_carb-bd"/>
</dbReference>
<dbReference type="Gene3D" id="2.60.40.1180">
    <property type="entry name" value="Golgi alpha-mannosidase II"/>
    <property type="match status" value="1"/>
</dbReference>
<organism evidence="10 11">
    <name type="scientific">Hymenobacter caeli</name>
    <dbReference type="NCBI Taxonomy" id="2735894"/>
    <lineage>
        <taxon>Bacteria</taxon>
        <taxon>Pseudomonadati</taxon>
        <taxon>Bacteroidota</taxon>
        <taxon>Cytophagia</taxon>
        <taxon>Cytophagales</taxon>
        <taxon>Hymenobacteraceae</taxon>
        <taxon>Hymenobacter</taxon>
    </lineage>
</organism>
<dbReference type="RefSeq" id="WP_173812153.1">
    <property type="nucleotide sequence ID" value="NZ_JABSNP010000033.1"/>
</dbReference>
<evidence type="ECO:0000259" key="8">
    <source>
        <dbReference type="Pfam" id="PF14508"/>
    </source>
</evidence>
<comment type="subunit">
    <text evidence="2">Monomer.</text>
</comment>
<dbReference type="SUPFAM" id="SSF51445">
    <property type="entry name" value="(Trans)glycosidases"/>
    <property type="match status" value="1"/>
</dbReference>
<evidence type="ECO:0000256" key="2">
    <source>
        <dbReference type="ARBA" id="ARBA00011245"/>
    </source>
</evidence>
<gene>
    <name evidence="10" type="ORF">HNP98_004256</name>
</gene>
<accession>A0ABX2FYP2</accession>
<evidence type="ECO:0000256" key="4">
    <source>
        <dbReference type="ARBA" id="ARBA00022837"/>
    </source>
</evidence>
<evidence type="ECO:0000256" key="5">
    <source>
        <dbReference type="ARBA" id="ARBA00023295"/>
    </source>
</evidence>
<proteinExistence type="predicted"/>
<dbReference type="Pfam" id="PF14509">
    <property type="entry name" value="GH97_C"/>
    <property type="match status" value="1"/>
</dbReference>
<feature type="domain" description="Glycosyl-hydrolase 97 catalytic" evidence="7">
    <location>
        <begin position="319"/>
        <end position="471"/>
    </location>
</feature>
<comment type="caution">
    <text evidence="10">The sequence shown here is derived from an EMBL/GenBank/DDBJ whole genome shotgun (WGS) entry which is preliminary data.</text>
</comment>
<evidence type="ECO:0000256" key="3">
    <source>
        <dbReference type="ARBA" id="ARBA00022801"/>
    </source>
</evidence>
<dbReference type="InterPro" id="IPR013780">
    <property type="entry name" value="Glyco_hydro_b"/>
</dbReference>
<keyword evidence="11" id="KW-1185">Reference proteome</keyword>
<feature type="chain" id="PRO_5046482914" evidence="6">
    <location>
        <begin position="22"/>
        <end position="668"/>
    </location>
</feature>
<dbReference type="EMBL" id="JABSNP010000033">
    <property type="protein sequence ID" value="NRT21409.1"/>
    <property type="molecule type" value="Genomic_DNA"/>
</dbReference>
<feature type="signal peptide" evidence="6">
    <location>
        <begin position="1"/>
        <end position="21"/>
    </location>
</feature>
<reference evidence="10 11" key="1">
    <citation type="submission" date="2020-05" db="EMBL/GenBank/DDBJ databases">
        <title>Genomic Encyclopedia of Type Strains, Phase IV (KMG-V): Genome sequencing to study the core and pangenomes of soil and plant-associated prokaryotes.</title>
        <authorList>
            <person name="Whitman W."/>
        </authorList>
    </citation>
    <scope>NUCLEOTIDE SEQUENCE [LARGE SCALE GENOMIC DNA]</scope>
    <source>
        <strain evidence="10 11">9A</strain>
    </source>
</reference>